<dbReference type="GO" id="GO:0046872">
    <property type="term" value="F:metal ion binding"/>
    <property type="evidence" value="ECO:0007669"/>
    <property type="project" value="UniProtKB-KW"/>
</dbReference>
<feature type="compositionally biased region" description="Basic residues" evidence="6">
    <location>
        <begin position="71"/>
        <end position="81"/>
    </location>
</feature>
<dbReference type="InParanoid" id="F2TX21"/>
<evidence type="ECO:0000256" key="4">
    <source>
        <dbReference type="ARBA" id="ARBA00022833"/>
    </source>
</evidence>
<keyword evidence="3" id="KW-0479">Metal-binding</keyword>
<dbReference type="STRING" id="946362.F2TX21"/>
<feature type="domain" description="Phorbol-ester/DAG-type" evidence="7">
    <location>
        <begin position="87"/>
        <end position="137"/>
    </location>
</feature>
<dbReference type="GO" id="GO:0005874">
    <property type="term" value="C:microtubule"/>
    <property type="evidence" value="ECO:0007669"/>
    <property type="project" value="UniProtKB-KW"/>
</dbReference>
<dbReference type="InterPro" id="IPR002219">
    <property type="entry name" value="PKC_DAG/PE"/>
</dbReference>
<evidence type="ECO:0000259" key="7">
    <source>
        <dbReference type="PROSITE" id="PS50081"/>
    </source>
</evidence>
<evidence type="ECO:0000256" key="5">
    <source>
        <dbReference type="ARBA" id="ARBA00023212"/>
    </source>
</evidence>
<dbReference type="SUPFAM" id="SSF57889">
    <property type="entry name" value="Cysteine-rich domain"/>
    <property type="match status" value="1"/>
</dbReference>
<feature type="domain" description="Ras-associating" evidence="8">
    <location>
        <begin position="269"/>
        <end position="349"/>
    </location>
</feature>
<dbReference type="CDD" id="cd20885">
    <property type="entry name" value="C1_RASSF1"/>
    <property type="match status" value="1"/>
</dbReference>
<proteinExistence type="predicted"/>
<evidence type="ECO:0000256" key="6">
    <source>
        <dbReference type="SAM" id="MobiDB-lite"/>
    </source>
</evidence>
<keyword evidence="10" id="KW-1185">Reference proteome</keyword>
<evidence type="ECO:0000313" key="10">
    <source>
        <dbReference type="Proteomes" id="UP000007799"/>
    </source>
</evidence>
<dbReference type="Gene3D" id="3.10.20.90">
    <property type="entry name" value="Phosphatidylinositol 3-kinase Catalytic Subunit, Chain A, domain 1"/>
    <property type="match status" value="1"/>
</dbReference>
<dbReference type="PROSITE" id="PS00479">
    <property type="entry name" value="ZF_DAG_PE_1"/>
    <property type="match status" value="1"/>
</dbReference>
<name>F2TX21_SALR5</name>
<dbReference type="Pfam" id="PF00788">
    <property type="entry name" value="RA"/>
    <property type="match status" value="1"/>
</dbReference>
<dbReference type="Gene3D" id="3.30.60.20">
    <property type="match status" value="1"/>
</dbReference>
<keyword evidence="4" id="KW-0862">Zinc</keyword>
<dbReference type="PROSITE" id="PS50081">
    <property type="entry name" value="ZF_DAG_PE_2"/>
    <property type="match status" value="1"/>
</dbReference>
<dbReference type="SMART" id="SM00314">
    <property type="entry name" value="RA"/>
    <property type="match status" value="1"/>
</dbReference>
<dbReference type="GeneID" id="16078702"/>
<dbReference type="FunCoup" id="F2TX21">
    <property type="interactions" value="482"/>
</dbReference>
<feature type="region of interest" description="Disordered" evidence="6">
    <location>
        <begin position="1"/>
        <end position="81"/>
    </location>
</feature>
<dbReference type="PANTHER" id="PTHR22738">
    <property type="entry name" value="RASSF"/>
    <property type="match status" value="1"/>
</dbReference>
<dbReference type="InterPro" id="IPR011524">
    <property type="entry name" value="SARAH_dom"/>
</dbReference>
<dbReference type="InterPro" id="IPR029071">
    <property type="entry name" value="Ubiquitin-like_domsf"/>
</dbReference>
<dbReference type="PANTHER" id="PTHR22738:SF10">
    <property type="entry name" value="RAS ASSOCIATION DOMAIN-CONTAINING PROTEIN 1 HOMOLOG"/>
    <property type="match status" value="1"/>
</dbReference>
<dbReference type="RefSeq" id="XP_004998106.1">
    <property type="nucleotide sequence ID" value="XM_004998049.1"/>
</dbReference>
<evidence type="ECO:0000259" key="8">
    <source>
        <dbReference type="PROSITE" id="PS50200"/>
    </source>
</evidence>
<organism evidence="10">
    <name type="scientific">Salpingoeca rosetta (strain ATCC 50818 / BSB-021)</name>
    <dbReference type="NCBI Taxonomy" id="946362"/>
    <lineage>
        <taxon>Eukaryota</taxon>
        <taxon>Choanoflagellata</taxon>
        <taxon>Craspedida</taxon>
        <taxon>Salpingoecidae</taxon>
        <taxon>Salpingoeca</taxon>
    </lineage>
</organism>
<dbReference type="SUPFAM" id="SSF54236">
    <property type="entry name" value="Ubiquitin-like"/>
    <property type="match status" value="1"/>
</dbReference>
<sequence length="385" mass="43742">MSNPGRYWRRRKADRDEDRSSSGEPSGKTSPSTSPQTLRAKLKTPVDRKRPNSPRSSPLLRRLSTFIKQKSSSKSKLSSKAKKKLIKHEFDHLELTQPTWCDLCDDIIWGLLRPCVQCKRCMYTCHLDCADQVELACVQRTVQGPREPHVHPRQTQEGIDAGAQGLLAYLTAEDVAAKVDKYNCNRTNNFIEMLDNEPGSKNFKGYIRVTLNLTRPIRVSSDESIVNNSPEQSECLAVPVSPAIAGSSHRFFRSSGSASSSGSHEGETFFLPKHVSKGLYVTSATTAQEVIAILLRKFRVTSNPRKFALFERNTASGSERRLRRFEEPLALQLLWGEKSEHFELSLKEYNQEYEFHWEEFSLAELENFCTILDREEQAACEQPLQ</sequence>
<gene>
    <name evidence="9" type="ORF">PTSG_00637</name>
</gene>
<feature type="compositionally biased region" description="Low complexity" evidence="6">
    <location>
        <begin position="53"/>
        <end position="70"/>
    </location>
</feature>
<dbReference type="OrthoDB" id="74314at2759"/>
<comment type="subcellular location">
    <subcellularLocation>
        <location evidence="1">Cytoplasm</location>
        <location evidence="1">Cytoskeleton</location>
    </subcellularLocation>
</comment>
<keyword evidence="5" id="KW-0963">Cytoplasm</keyword>
<reference evidence="9" key="1">
    <citation type="submission" date="2009-08" db="EMBL/GenBank/DDBJ databases">
        <title>Annotation of Salpingoeca rosetta.</title>
        <authorList>
            <consortium name="The Broad Institute Genome Sequencing Platform"/>
            <person name="Russ C."/>
            <person name="Cuomo C."/>
            <person name="Burger G."/>
            <person name="Gray M.W."/>
            <person name="Holland P.W.H."/>
            <person name="King N."/>
            <person name="Lang F.B.F."/>
            <person name="Roger A.J."/>
            <person name="Ruiz-Trillo I."/>
            <person name="Young S.K."/>
            <person name="Zeng Q."/>
            <person name="Gargeya S."/>
            <person name="Alvarado L."/>
            <person name="Berlin A."/>
            <person name="Chapman S.B."/>
            <person name="Chen Z."/>
            <person name="Freedman E."/>
            <person name="Gellesch M."/>
            <person name="Goldberg J."/>
            <person name="Griggs A."/>
            <person name="Gujja S."/>
            <person name="Heilman E."/>
            <person name="Heiman D."/>
            <person name="Howarth C."/>
            <person name="Mehta T."/>
            <person name="Neiman D."/>
            <person name="Pearson M."/>
            <person name="Roberts A."/>
            <person name="Saif S."/>
            <person name="Shea T."/>
            <person name="Shenoy N."/>
            <person name="Sisk P."/>
            <person name="Stolte C."/>
            <person name="Sykes S."/>
            <person name="White J."/>
            <person name="Yandava C."/>
            <person name="Haas B."/>
            <person name="Nusbaum C."/>
            <person name="Birren B."/>
        </authorList>
    </citation>
    <scope>NUCLEOTIDE SEQUENCE [LARGE SCALE GENOMIC DNA]</scope>
    <source>
        <strain evidence="9">ATCC 50818</strain>
    </source>
</reference>
<dbReference type="InterPro" id="IPR046349">
    <property type="entry name" value="C1-like_sf"/>
</dbReference>
<dbReference type="Proteomes" id="UP000007799">
    <property type="component" value="Unassembled WGS sequence"/>
</dbReference>
<dbReference type="InterPro" id="IPR000159">
    <property type="entry name" value="RA_dom"/>
</dbReference>
<evidence type="ECO:0000256" key="3">
    <source>
        <dbReference type="ARBA" id="ARBA00022723"/>
    </source>
</evidence>
<dbReference type="AlphaFoldDB" id="F2TX21"/>
<dbReference type="InterPro" id="IPR033614">
    <property type="entry name" value="RASSF1-6"/>
</dbReference>
<keyword evidence="5" id="KW-0206">Cytoskeleton</keyword>
<dbReference type="eggNOG" id="KOG4239">
    <property type="taxonomic scope" value="Eukaryota"/>
</dbReference>
<dbReference type="Gene3D" id="1.20.5.110">
    <property type="match status" value="1"/>
</dbReference>
<dbReference type="Pfam" id="PF16517">
    <property type="entry name" value="Nore1-SARAH"/>
    <property type="match status" value="1"/>
</dbReference>
<dbReference type="SMART" id="SM00109">
    <property type="entry name" value="C1"/>
    <property type="match status" value="1"/>
</dbReference>
<dbReference type="KEGG" id="sre:PTSG_00637"/>
<dbReference type="Pfam" id="PF00130">
    <property type="entry name" value="C1_1"/>
    <property type="match status" value="1"/>
</dbReference>
<evidence type="ECO:0000256" key="2">
    <source>
        <dbReference type="ARBA" id="ARBA00022701"/>
    </source>
</evidence>
<feature type="compositionally biased region" description="Polar residues" evidence="6">
    <location>
        <begin position="22"/>
        <end position="37"/>
    </location>
</feature>
<dbReference type="EMBL" id="GL832956">
    <property type="protein sequence ID" value="EGD75930.1"/>
    <property type="molecule type" value="Genomic_DNA"/>
</dbReference>
<accession>F2TX21</accession>
<protein>
    <submittedName>
        <fullName evidence="9">Uncharacterized protein</fullName>
    </submittedName>
</protein>
<dbReference type="GO" id="GO:0007165">
    <property type="term" value="P:signal transduction"/>
    <property type="evidence" value="ECO:0007669"/>
    <property type="project" value="InterPro"/>
</dbReference>
<keyword evidence="2" id="KW-0493">Microtubule</keyword>
<evidence type="ECO:0000256" key="1">
    <source>
        <dbReference type="ARBA" id="ARBA00004245"/>
    </source>
</evidence>
<dbReference type="PROSITE" id="PS50200">
    <property type="entry name" value="RA"/>
    <property type="match status" value="1"/>
</dbReference>
<evidence type="ECO:0000313" key="9">
    <source>
        <dbReference type="EMBL" id="EGD75930.1"/>
    </source>
</evidence>